<accession>A0ABQ5HZI7</accession>
<organism evidence="2 3">
    <name type="scientific">Tanacetum coccineum</name>
    <dbReference type="NCBI Taxonomy" id="301880"/>
    <lineage>
        <taxon>Eukaryota</taxon>
        <taxon>Viridiplantae</taxon>
        <taxon>Streptophyta</taxon>
        <taxon>Embryophyta</taxon>
        <taxon>Tracheophyta</taxon>
        <taxon>Spermatophyta</taxon>
        <taxon>Magnoliopsida</taxon>
        <taxon>eudicotyledons</taxon>
        <taxon>Gunneridae</taxon>
        <taxon>Pentapetalae</taxon>
        <taxon>asterids</taxon>
        <taxon>campanulids</taxon>
        <taxon>Asterales</taxon>
        <taxon>Asteraceae</taxon>
        <taxon>Asteroideae</taxon>
        <taxon>Anthemideae</taxon>
        <taxon>Anthemidinae</taxon>
        <taxon>Tanacetum</taxon>
    </lineage>
</organism>
<comment type="caution">
    <text evidence="2">The sequence shown here is derived from an EMBL/GenBank/DDBJ whole genome shotgun (WGS) entry which is preliminary data.</text>
</comment>
<name>A0ABQ5HZI7_9ASTR</name>
<dbReference type="PANTHER" id="PTHR11439:SF509">
    <property type="entry name" value="RNA-DIRECTED DNA POLYMERASE"/>
    <property type="match status" value="1"/>
</dbReference>
<dbReference type="InterPro" id="IPR013103">
    <property type="entry name" value="RVT_2"/>
</dbReference>
<dbReference type="PANTHER" id="PTHR11439">
    <property type="entry name" value="GAG-POL-RELATED RETROTRANSPOSON"/>
    <property type="match status" value="1"/>
</dbReference>
<evidence type="ECO:0000313" key="3">
    <source>
        <dbReference type="Proteomes" id="UP001151760"/>
    </source>
</evidence>
<reference evidence="2" key="2">
    <citation type="submission" date="2022-01" db="EMBL/GenBank/DDBJ databases">
        <authorList>
            <person name="Yamashiro T."/>
            <person name="Shiraishi A."/>
            <person name="Satake H."/>
            <person name="Nakayama K."/>
        </authorList>
    </citation>
    <scope>NUCLEOTIDE SEQUENCE</scope>
</reference>
<dbReference type="Proteomes" id="UP001151760">
    <property type="component" value="Unassembled WGS sequence"/>
</dbReference>
<reference evidence="2" key="1">
    <citation type="journal article" date="2022" name="Int. J. Mol. Sci.">
        <title>Draft Genome of Tanacetum Coccineum: Genomic Comparison of Closely Related Tanacetum-Family Plants.</title>
        <authorList>
            <person name="Yamashiro T."/>
            <person name="Shiraishi A."/>
            <person name="Nakayama K."/>
            <person name="Satake H."/>
        </authorList>
    </citation>
    <scope>NUCLEOTIDE SEQUENCE</scope>
</reference>
<feature type="domain" description="Reverse transcriptase Ty1/copia-type" evidence="1">
    <location>
        <begin position="159"/>
        <end position="220"/>
    </location>
</feature>
<evidence type="ECO:0000313" key="2">
    <source>
        <dbReference type="EMBL" id="GJT93276.1"/>
    </source>
</evidence>
<dbReference type="Pfam" id="PF07727">
    <property type="entry name" value="RVT_2"/>
    <property type="match status" value="1"/>
</dbReference>
<proteinExistence type="predicted"/>
<gene>
    <name evidence="2" type="ORF">Tco_1082121</name>
</gene>
<keyword evidence="3" id="KW-1185">Reference proteome</keyword>
<dbReference type="EMBL" id="BQNB010020188">
    <property type="protein sequence ID" value="GJT93276.1"/>
    <property type="molecule type" value="Genomic_DNA"/>
</dbReference>
<protein>
    <submittedName>
        <fullName evidence="2">Retrovirus-related pol polyprotein from transposon TNT 1-94</fullName>
    </submittedName>
</protein>
<sequence>MLFGPMFDEYFNKDTPIVSNSFSVTTADASDNRQQQNTIPSTLTTVAADLTQLDIQTTSEPTTQAPTVLATKNINQAENAHVDEDEFINIFATPVHEVGESSSRYVDPSNMHTFYQRHLSEYHWTKDHPLKQVLGNPSQSVRTRRQLDTNGKMYMFELTMDIKTSFLNEPLKEEVYVNQPDGFVDPHHPNKVYHLKKTLYELKKAPRSLYDELSNFLVSKDSDHAGFLDTRKSTSSGIQFLGDDKLISWSSKKQDRTSMSTAKAEHVSLSACCAQVLWMRTQLKDYGFHSVKILMYYDSKVAIAISCKPIQYSRTKDIEVRYYFIKEQVERGIVELFFIRTKYKLVGIFTKALSKDRFKYLISSV</sequence>
<evidence type="ECO:0000259" key="1">
    <source>
        <dbReference type="Pfam" id="PF07727"/>
    </source>
</evidence>
<dbReference type="CDD" id="cd09272">
    <property type="entry name" value="RNase_HI_RT_Ty1"/>
    <property type="match status" value="1"/>
</dbReference>